<keyword evidence="5" id="KW-0808">Transferase</keyword>
<keyword evidence="6 9" id="KW-0812">Transmembrane</keyword>
<dbReference type="EMBL" id="CP053586">
    <property type="protein sequence ID" value="WNZ24254.1"/>
    <property type="molecule type" value="Genomic_DNA"/>
</dbReference>
<comment type="pathway">
    <text evidence="3">Sphingolipid metabolism.</text>
</comment>
<evidence type="ECO:0000313" key="10">
    <source>
        <dbReference type="EMBL" id="WNZ24254.1"/>
    </source>
</evidence>
<dbReference type="RefSeq" id="WP_316429969.1">
    <property type="nucleotide sequence ID" value="NZ_CP053586.1"/>
</dbReference>
<evidence type="ECO:0000256" key="7">
    <source>
        <dbReference type="ARBA" id="ARBA00022989"/>
    </source>
</evidence>
<dbReference type="SUPFAM" id="SSF53448">
    <property type="entry name" value="Nucleotide-diphospho-sugar transferases"/>
    <property type="match status" value="1"/>
</dbReference>
<reference evidence="10" key="1">
    <citation type="submission" date="2020-05" db="EMBL/GenBank/DDBJ databases">
        <authorList>
            <person name="Zhu T."/>
            <person name="Keshari N."/>
            <person name="Lu X."/>
        </authorList>
    </citation>
    <scope>NUCLEOTIDE SEQUENCE</scope>
    <source>
        <strain evidence="10">NK1-12</strain>
    </source>
</reference>
<accession>A0AA97AH74</accession>
<dbReference type="Pfam" id="PF13506">
    <property type="entry name" value="Glyco_transf_21"/>
    <property type="match status" value="1"/>
</dbReference>
<evidence type="ECO:0000256" key="9">
    <source>
        <dbReference type="SAM" id="Phobius"/>
    </source>
</evidence>
<dbReference type="Gene3D" id="3.90.550.10">
    <property type="entry name" value="Spore Coat Polysaccharide Biosynthesis Protein SpsA, Chain A"/>
    <property type="match status" value="1"/>
</dbReference>
<keyword evidence="8 9" id="KW-0472">Membrane</keyword>
<dbReference type="InterPro" id="IPR017835">
    <property type="entry name" value="Hopen-assoc_HpnI"/>
</dbReference>
<dbReference type="InterPro" id="IPR025993">
    <property type="entry name" value="Ceramide_glucosylTrfase"/>
</dbReference>
<feature type="transmembrane region" description="Helical" evidence="9">
    <location>
        <begin position="309"/>
        <end position="328"/>
    </location>
</feature>
<dbReference type="NCBIfam" id="TIGR03472">
    <property type="entry name" value="HpnI"/>
    <property type="match status" value="1"/>
</dbReference>
<dbReference type="GO" id="GO:0016020">
    <property type="term" value="C:membrane"/>
    <property type="evidence" value="ECO:0007669"/>
    <property type="project" value="UniProtKB-SubCell"/>
</dbReference>
<sequence>MNTLLSLSLSILPAVPPTVLLIVLGFAVFSLTVLSLGALWCYGYGIYAAIDYLIHASSADFSSPEAPDFSPRLTVLKPLCGADTATYSNLLSFCQQDYPDYQIIFAVLSAADPCIEVVQRLIRQFPERDLQLVISNGAVGPNPKIDNLVNAARSAKHSLWVIADSDIRVGSDYLQQIVQPFRYPGVGIVTCPYRSQAKGWVATLEALGAATELHPGILMARRIEGVHFALGSTVAIRQDLLTQLGGFEIIADDLADDFQLGRLPATLGYRVVLSNYVVEHELTAHSTWEALQRQIRQARGLCVSRPGSYMGQIITSGTVASLVLGLLGSSIWSWTLLALVWLARLALAWVVGSLCLQDRATQRYWWLLPIYDLISFSIRLSIWGCALVGHGVGQIAWRGQRFRFLSDGKVQAIADLTGRQQNPQNSQKAYALPTLEEPTLKEI</sequence>
<dbReference type="CDD" id="cd02520">
    <property type="entry name" value="Glucosylceramide_synthase"/>
    <property type="match status" value="1"/>
</dbReference>
<keyword evidence="7 9" id="KW-1133">Transmembrane helix</keyword>
<dbReference type="GO" id="GO:0006679">
    <property type="term" value="P:glucosylceramide biosynthetic process"/>
    <property type="evidence" value="ECO:0007669"/>
    <property type="project" value="TreeGrafter"/>
</dbReference>
<evidence type="ECO:0000256" key="6">
    <source>
        <dbReference type="ARBA" id="ARBA00022692"/>
    </source>
</evidence>
<dbReference type="GO" id="GO:0008120">
    <property type="term" value="F:ceramide glucosyltransferase activity"/>
    <property type="evidence" value="ECO:0007669"/>
    <property type="project" value="TreeGrafter"/>
</dbReference>
<dbReference type="PANTHER" id="PTHR12726">
    <property type="entry name" value="CERAMIDE GLUCOSYLTRANSFERASE"/>
    <property type="match status" value="1"/>
</dbReference>
<proteinExistence type="predicted"/>
<evidence type="ECO:0000256" key="5">
    <source>
        <dbReference type="ARBA" id="ARBA00022679"/>
    </source>
</evidence>
<evidence type="ECO:0000256" key="4">
    <source>
        <dbReference type="ARBA" id="ARBA00022676"/>
    </source>
</evidence>
<comment type="pathway">
    <text evidence="2">Lipid metabolism; sphingolipid metabolism.</text>
</comment>
<evidence type="ECO:0000256" key="2">
    <source>
        <dbReference type="ARBA" id="ARBA00004760"/>
    </source>
</evidence>
<comment type="subcellular location">
    <subcellularLocation>
        <location evidence="1">Membrane</location>
        <topology evidence="1">Multi-pass membrane protein</topology>
    </subcellularLocation>
</comment>
<dbReference type="AlphaFoldDB" id="A0AA97AH74"/>
<dbReference type="PANTHER" id="PTHR12726:SF0">
    <property type="entry name" value="CERAMIDE GLUCOSYLTRANSFERASE"/>
    <property type="match status" value="1"/>
</dbReference>
<feature type="transmembrane region" description="Helical" evidence="9">
    <location>
        <begin position="334"/>
        <end position="356"/>
    </location>
</feature>
<evidence type="ECO:0000256" key="8">
    <source>
        <dbReference type="ARBA" id="ARBA00023136"/>
    </source>
</evidence>
<gene>
    <name evidence="10" type="ORF">HJG54_16245</name>
</gene>
<protein>
    <submittedName>
        <fullName evidence="10">Glycosyltransferase</fullName>
    </submittedName>
</protein>
<organism evidence="10">
    <name type="scientific">Leptolyngbya sp. NK1-12</name>
    <dbReference type="NCBI Taxonomy" id="2547451"/>
    <lineage>
        <taxon>Bacteria</taxon>
        <taxon>Bacillati</taxon>
        <taxon>Cyanobacteriota</taxon>
        <taxon>Cyanophyceae</taxon>
        <taxon>Leptolyngbyales</taxon>
        <taxon>Leptolyngbyaceae</taxon>
        <taxon>Leptolyngbya group</taxon>
        <taxon>Leptolyngbya</taxon>
    </lineage>
</organism>
<evidence type="ECO:0000256" key="3">
    <source>
        <dbReference type="ARBA" id="ARBA00004991"/>
    </source>
</evidence>
<name>A0AA97AH74_9CYAN</name>
<dbReference type="InterPro" id="IPR029044">
    <property type="entry name" value="Nucleotide-diphossugar_trans"/>
</dbReference>
<feature type="transmembrane region" description="Helical" evidence="9">
    <location>
        <begin position="20"/>
        <end position="42"/>
    </location>
</feature>
<keyword evidence="4" id="KW-0328">Glycosyltransferase</keyword>
<evidence type="ECO:0000256" key="1">
    <source>
        <dbReference type="ARBA" id="ARBA00004141"/>
    </source>
</evidence>